<gene>
    <name evidence="1" type="ORF">Vadar_018701</name>
</gene>
<sequence length="794" mass="90099">MWRTLWRSIDRFSLQHFKHIINELRVIKVVDKFNKDLVVDLLQSIVEIVTYGDRHDPAIFECFMEYQVLGEFVRMLKISKNSRIEAPLLQYLSIMIQNMYTDNAIYYCLSNDYINSIITHQYQFDGGDLASYYVSFLRVVSCKLNKDTLCLLVKVHEDAVVSFPLYSEALKFAYHGEKMIQTAVRALTLNIYNVGDDMVYQFVTAPPVSQYFSDLILSIKKQCLHLDALVNVTEGRTGELLLETDKIVDDLYYLEDVLSVHESRLSKMISENLISLLVFPILLPLLQLGPSKGPYISAVTSLFVVARLLQIVQRENLINFVASAILYAMFSSMKDGTKVVTNGGTDQANYFVNPLDEIVGHETKGAENFVMNYVHGYLSEYLSLDCQFAGIPYDDTVKERGGILSYIFSDNQSLMLASLMLLLVLAESKDLDYRLAGLIGFRQTETTMQKTSDSSPPHVFDGRAFMMHLPQILRALLNVLATQPPFSVLTQWQTGWFLRKLLIFQEKKLDGHDVHLFNRSYEQSCECLRKELGGCWFDYIPDTLRNEWENCKRVLEESSQCKDPFFALELAYHQHTSCGGIASVLAWQKMIDAVKVFVLHLHLKAFIFRGDPFENPLANLRSSSLAISGRKYVSDLSSASFGSEISLGSGIPCKISFSKIGMRDIYMIPIATGISGKLLLLEIHPLHSKRGVVIAIAPLAGLNPKIDENHPTWLHLQIREFDPTFDEKKSRSHRMNATNHEEDGKWTLGFTNAKACDAARLLILEETNKQRSCVESLLAPLLNISQHITNCLGD</sequence>
<dbReference type="Proteomes" id="UP000828048">
    <property type="component" value="Chromosome 1"/>
</dbReference>
<keyword evidence="2" id="KW-1185">Reference proteome</keyword>
<evidence type="ECO:0000313" key="2">
    <source>
        <dbReference type="Proteomes" id="UP000828048"/>
    </source>
</evidence>
<dbReference type="EMBL" id="CM037151">
    <property type="protein sequence ID" value="KAH7843604.1"/>
    <property type="molecule type" value="Genomic_DNA"/>
</dbReference>
<accession>A0ACB7XS81</accession>
<organism evidence="1 2">
    <name type="scientific">Vaccinium darrowii</name>
    <dbReference type="NCBI Taxonomy" id="229202"/>
    <lineage>
        <taxon>Eukaryota</taxon>
        <taxon>Viridiplantae</taxon>
        <taxon>Streptophyta</taxon>
        <taxon>Embryophyta</taxon>
        <taxon>Tracheophyta</taxon>
        <taxon>Spermatophyta</taxon>
        <taxon>Magnoliopsida</taxon>
        <taxon>eudicotyledons</taxon>
        <taxon>Gunneridae</taxon>
        <taxon>Pentapetalae</taxon>
        <taxon>asterids</taxon>
        <taxon>Ericales</taxon>
        <taxon>Ericaceae</taxon>
        <taxon>Vaccinioideae</taxon>
        <taxon>Vaccinieae</taxon>
        <taxon>Vaccinium</taxon>
    </lineage>
</organism>
<name>A0ACB7XS81_9ERIC</name>
<reference evidence="1 2" key="1">
    <citation type="journal article" date="2021" name="Hortic Res">
        <title>High-quality reference genome and annotation aids understanding of berry development for evergreen blueberry (Vaccinium darrowii).</title>
        <authorList>
            <person name="Yu J."/>
            <person name="Hulse-Kemp A.M."/>
            <person name="Babiker E."/>
            <person name="Staton M."/>
        </authorList>
    </citation>
    <scope>NUCLEOTIDE SEQUENCE [LARGE SCALE GENOMIC DNA]</scope>
    <source>
        <strain evidence="2">cv. NJ 8807/NJ 8810</strain>
        <tissue evidence="1">Young leaf</tissue>
    </source>
</reference>
<protein>
    <submittedName>
        <fullName evidence="1">Uncharacterized protein</fullName>
    </submittedName>
</protein>
<comment type="caution">
    <text evidence="1">The sequence shown here is derived from an EMBL/GenBank/DDBJ whole genome shotgun (WGS) entry which is preliminary data.</text>
</comment>
<proteinExistence type="predicted"/>
<evidence type="ECO:0000313" key="1">
    <source>
        <dbReference type="EMBL" id="KAH7843604.1"/>
    </source>
</evidence>